<dbReference type="Pfam" id="PF01850">
    <property type="entry name" value="PIN"/>
    <property type="match status" value="1"/>
</dbReference>
<comment type="caution">
    <text evidence="2">The sequence shown here is derived from an EMBL/GenBank/DDBJ whole genome shotgun (WGS) entry which is preliminary data.</text>
</comment>
<dbReference type="InterPro" id="IPR029060">
    <property type="entry name" value="PIN-like_dom_sf"/>
</dbReference>
<feature type="domain" description="PIN" evidence="1">
    <location>
        <begin position="4"/>
        <end position="129"/>
    </location>
</feature>
<reference evidence="2" key="1">
    <citation type="submission" date="2020-10" db="EMBL/GenBank/DDBJ databases">
        <title>Connecting structure to function with the recovery of over 1000 high-quality activated sludge metagenome-assembled genomes encoding full-length rRNA genes using long-read sequencing.</title>
        <authorList>
            <person name="Singleton C.M."/>
            <person name="Petriglieri F."/>
            <person name="Kristensen J.M."/>
            <person name="Kirkegaard R.H."/>
            <person name="Michaelsen T.Y."/>
            <person name="Andersen M.H."/>
            <person name="Karst S.M."/>
            <person name="Dueholm M.S."/>
            <person name="Nielsen P.H."/>
            <person name="Albertsen M."/>
        </authorList>
    </citation>
    <scope>NUCLEOTIDE SEQUENCE</scope>
    <source>
        <strain evidence="2">Bjer_18-Q3-R1-45_BAT3C.347</strain>
    </source>
</reference>
<gene>
    <name evidence="2" type="ORF">IPH26_02250</name>
</gene>
<protein>
    <submittedName>
        <fullName evidence="2">PIN domain-containing protein</fullName>
    </submittedName>
</protein>
<dbReference type="Gene3D" id="3.40.50.1010">
    <property type="entry name" value="5'-nuclease"/>
    <property type="match status" value="1"/>
</dbReference>
<organism evidence="2 3">
    <name type="scientific">Candidatus Methylophosphatis roskildensis</name>
    <dbReference type="NCBI Taxonomy" id="2899263"/>
    <lineage>
        <taxon>Bacteria</taxon>
        <taxon>Pseudomonadati</taxon>
        <taxon>Pseudomonadota</taxon>
        <taxon>Betaproteobacteria</taxon>
        <taxon>Nitrosomonadales</taxon>
        <taxon>Sterolibacteriaceae</taxon>
        <taxon>Candidatus Methylophosphatis</taxon>
    </lineage>
</organism>
<name>A0A9D7DVY9_9PROT</name>
<dbReference type="InterPro" id="IPR002716">
    <property type="entry name" value="PIN_dom"/>
</dbReference>
<proteinExistence type="predicted"/>
<dbReference type="AlphaFoldDB" id="A0A9D7DVY9"/>
<accession>A0A9D7DVY9</accession>
<sequence length="136" mass="14589">MIAFFDASALIYLIEAEEPFASKLRGELAAAAARHPDLGSAVSRLTWLECRVGPMKANDHARLAAFDGFFARPDLVWVEMTREVVELAAAIRAKHGLRTPDALQAASCLQLAGDHLFLTGDAAFKRVAGLNVAALA</sequence>
<evidence type="ECO:0000259" key="1">
    <source>
        <dbReference type="Pfam" id="PF01850"/>
    </source>
</evidence>
<dbReference type="EMBL" id="JADJEV010000001">
    <property type="protein sequence ID" value="MBK6971820.1"/>
    <property type="molecule type" value="Genomic_DNA"/>
</dbReference>
<dbReference type="Proteomes" id="UP000807785">
    <property type="component" value="Unassembled WGS sequence"/>
</dbReference>
<evidence type="ECO:0000313" key="2">
    <source>
        <dbReference type="EMBL" id="MBK6971820.1"/>
    </source>
</evidence>
<evidence type="ECO:0000313" key="3">
    <source>
        <dbReference type="Proteomes" id="UP000807785"/>
    </source>
</evidence>
<dbReference type="SUPFAM" id="SSF88723">
    <property type="entry name" value="PIN domain-like"/>
    <property type="match status" value="1"/>
</dbReference>